<feature type="domain" description="6-phospho-N-acetylmuramidase C-terminal" evidence="1">
    <location>
        <begin position="242"/>
        <end position="344"/>
    </location>
</feature>
<dbReference type="Proteomes" id="UP000655830">
    <property type="component" value="Unassembled WGS sequence"/>
</dbReference>
<dbReference type="PANTHER" id="PTHR38435:SF2">
    <property type="entry name" value="DUF871 DOMAIN-CONTAINING PROTEIN"/>
    <property type="match status" value="1"/>
</dbReference>
<evidence type="ECO:0000313" key="4">
    <source>
        <dbReference type="Proteomes" id="UP000655830"/>
    </source>
</evidence>
<evidence type="ECO:0000259" key="2">
    <source>
        <dbReference type="Pfam" id="PF19200"/>
    </source>
</evidence>
<dbReference type="InterPro" id="IPR008589">
    <property type="entry name" value="MupG"/>
</dbReference>
<gene>
    <name evidence="3" type="ORF">H8718_02880</name>
</gene>
<accession>A0A926EI30</accession>
<reference evidence="3" key="1">
    <citation type="submission" date="2020-08" db="EMBL/GenBank/DDBJ databases">
        <title>Genome public.</title>
        <authorList>
            <person name="Liu C."/>
            <person name="Sun Q."/>
        </authorList>
    </citation>
    <scope>NUCLEOTIDE SEQUENCE</scope>
    <source>
        <strain evidence="3">NSJ-12</strain>
    </source>
</reference>
<dbReference type="InterPro" id="IPR013785">
    <property type="entry name" value="Aldolase_TIM"/>
</dbReference>
<evidence type="ECO:0000259" key="1">
    <source>
        <dbReference type="Pfam" id="PF05913"/>
    </source>
</evidence>
<dbReference type="Pfam" id="PF19200">
    <property type="entry name" value="MupG_N"/>
    <property type="match status" value="1"/>
</dbReference>
<feature type="domain" description="6-phospho-N-acetylmuramidase N-terminal" evidence="2">
    <location>
        <begin position="4"/>
        <end position="217"/>
    </location>
</feature>
<keyword evidence="4" id="KW-1185">Reference proteome</keyword>
<dbReference type="InterPro" id="IPR043797">
    <property type="entry name" value="MupG_N"/>
</dbReference>
<dbReference type="Gene3D" id="3.20.20.70">
    <property type="entry name" value="Aldolase class I"/>
    <property type="match status" value="1"/>
</dbReference>
<dbReference type="PANTHER" id="PTHR38435">
    <property type="match status" value="1"/>
</dbReference>
<comment type="caution">
    <text evidence="3">The sequence shown here is derived from an EMBL/GenBank/DDBJ whole genome shotgun (WGS) entry which is preliminary data.</text>
</comment>
<protein>
    <submittedName>
        <fullName evidence="3">DUF871 family protein</fullName>
    </submittedName>
</protein>
<dbReference type="AlphaFoldDB" id="A0A926EI30"/>
<name>A0A926EI30_9FIRM</name>
<dbReference type="InterPro" id="IPR017853">
    <property type="entry name" value="GH"/>
</dbReference>
<dbReference type="InterPro" id="IPR043894">
    <property type="entry name" value="MupG_C"/>
</dbReference>
<dbReference type="EMBL" id="JACRSY010000003">
    <property type="protein sequence ID" value="MBC8578478.1"/>
    <property type="molecule type" value="Genomic_DNA"/>
</dbReference>
<dbReference type="SUPFAM" id="SSF51445">
    <property type="entry name" value="(Trans)glycosidases"/>
    <property type="match status" value="1"/>
</dbReference>
<dbReference type="Gene3D" id="2.40.100.10">
    <property type="entry name" value="Cyclophilin-like"/>
    <property type="match status" value="1"/>
</dbReference>
<dbReference type="RefSeq" id="WP_249331457.1">
    <property type="nucleotide sequence ID" value="NZ_JACRSY010000003.1"/>
</dbReference>
<sequence>MAHLGYSVYVSTFSHQKVFLRALEDRDFYVFTSLHIVEERNEHYKQQAEDMLRWLKCKGFKVIADISKRTLAFFGERDVVKLAKRLGITVLRIDYGFSEEEIIGLAKDFPIAFNASTMPLPLVRKLKQVSPQIFAIHNYYPRAYTGLSTRQFQQINGELEKEGIEVVAFIPNSHKSRGPIYEGLPTLEHERYETSAVNYFEMKLDLKVTHIVLADLGLEVLDEKIIKEYETNKVVSIPCIIDKKFEYLYNQVFTIRIDSPDCAYRLQESREFATAGSIVEPFNCQDRGIGCITCDNLNYGRYSGEIQIIREYLPRDGRVNVIGKIDKDYLGLTKFVQNGCQIQFIKGEG</sequence>
<dbReference type="SUPFAM" id="SSF50891">
    <property type="entry name" value="Cyclophilin-like"/>
    <property type="match status" value="1"/>
</dbReference>
<proteinExistence type="predicted"/>
<dbReference type="Pfam" id="PF05913">
    <property type="entry name" value="MupG_C"/>
    <property type="match status" value="1"/>
</dbReference>
<evidence type="ECO:0000313" key="3">
    <source>
        <dbReference type="EMBL" id="MBC8578478.1"/>
    </source>
</evidence>
<organism evidence="3 4">
    <name type="scientific">Zhenhengia yiwuensis</name>
    <dbReference type="NCBI Taxonomy" id="2763666"/>
    <lineage>
        <taxon>Bacteria</taxon>
        <taxon>Bacillati</taxon>
        <taxon>Bacillota</taxon>
        <taxon>Clostridia</taxon>
        <taxon>Lachnospirales</taxon>
        <taxon>Lachnospiraceae</taxon>
        <taxon>Zhenhengia</taxon>
    </lineage>
</organism>
<dbReference type="InterPro" id="IPR029000">
    <property type="entry name" value="Cyclophilin-like_dom_sf"/>
</dbReference>